<evidence type="ECO:0000256" key="1">
    <source>
        <dbReference type="SAM" id="MobiDB-lite"/>
    </source>
</evidence>
<accession>A0A6A6QZ76</accession>
<proteinExistence type="predicted"/>
<dbReference type="Proteomes" id="UP000799750">
    <property type="component" value="Unassembled WGS sequence"/>
</dbReference>
<organism evidence="2 3">
    <name type="scientific">Lophium mytilinum</name>
    <dbReference type="NCBI Taxonomy" id="390894"/>
    <lineage>
        <taxon>Eukaryota</taxon>
        <taxon>Fungi</taxon>
        <taxon>Dikarya</taxon>
        <taxon>Ascomycota</taxon>
        <taxon>Pezizomycotina</taxon>
        <taxon>Dothideomycetes</taxon>
        <taxon>Pleosporomycetidae</taxon>
        <taxon>Mytilinidiales</taxon>
        <taxon>Mytilinidiaceae</taxon>
        <taxon>Lophium</taxon>
    </lineage>
</organism>
<feature type="region of interest" description="Disordered" evidence="1">
    <location>
        <begin position="32"/>
        <end position="55"/>
    </location>
</feature>
<keyword evidence="3" id="KW-1185">Reference proteome</keyword>
<evidence type="ECO:0000313" key="3">
    <source>
        <dbReference type="Proteomes" id="UP000799750"/>
    </source>
</evidence>
<protein>
    <submittedName>
        <fullName evidence="2">Uncharacterized protein</fullName>
    </submittedName>
</protein>
<dbReference type="AlphaFoldDB" id="A0A6A6QZ76"/>
<name>A0A6A6QZ76_9PEZI</name>
<sequence>MMQGCLFFDGSAWLFCPPAYITSRPSSLPPSLQAVTGPAALSPLHSPTRLTSPTL</sequence>
<gene>
    <name evidence="2" type="ORF">BU16DRAFT_317386</name>
</gene>
<reference evidence="2" key="1">
    <citation type="journal article" date="2020" name="Stud. Mycol.">
        <title>101 Dothideomycetes genomes: a test case for predicting lifestyles and emergence of pathogens.</title>
        <authorList>
            <person name="Haridas S."/>
            <person name="Albert R."/>
            <person name="Binder M."/>
            <person name="Bloem J."/>
            <person name="Labutti K."/>
            <person name="Salamov A."/>
            <person name="Andreopoulos B."/>
            <person name="Baker S."/>
            <person name="Barry K."/>
            <person name="Bills G."/>
            <person name="Bluhm B."/>
            <person name="Cannon C."/>
            <person name="Castanera R."/>
            <person name="Culley D."/>
            <person name="Daum C."/>
            <person name="Ezra D."/>
            <person name="Gonzalez J."/>
            <person name="Henrissat B."/>
            <person name="Kuo A."/>
            <person name="Liang C."/>
            <person name="Lipzen A."/>
            <person name="Lutzoni F."/>
            <person name="Magnuson J."/>
            <person name="Mondo S."/>
            <person name="Nolan M."/>
            <person name="Ohm R."/>
            <person name="Pangilinan J."/>
            <person name="Park H.-J."/>
            <person name="Ramirez L."/>
            <person name="Alfaro M."/>
            <person name="Sun H."/>
            <person name="Tritt A."/>
            <person name="Yoshinaga Y."/>
            <person name="Zwiers L.-H."/>
            <person name="Turgeon B."/>
            <person name="Goodwin S."/>
            <person name="Spatafora J."/>
            <person name="Crous P."/>
            <person name="Grigoriev I."/>
        </authorList>
    </citation>
    <scope>NUCLEOTIDE SEQUENCE</scope>
    <source>
        <strain evidence="2">CBS 269.34</strain>
    </source>
</reference>
<dbReference type="EMBL" id="MU004186">
    <property type="protein sequence ID" value="KAF2497549.1"/>
    <property type="molecule type" value="Genomic_DNA"/>
</dbReference>
<evidence type="ECO:0000313" key="2">
    <source>
        <dbReference type="EMBL" id="KAF2497549.1"/>
    </source>
</evidence>